<proteinExistence type="predicted"/>
<name>A0ABQ8G858_9PEZI</name>
<evidence type="ECO:0000313" key="2">
    <source>
        <dbReference type="Proteomes" id="UP000774617"/>
    </source>
</evidence>
<organism evidence="1 2">
    <name type="scientific">Macrophomina phaseolina</name>
    <dbReference type="NCBI Taxonomy" id="35725"/>
    <lineage>
        <taxon>Eukaryota</taxon>
        <taxon>Fungi</taxon>
        <taxon>Dikarya</taxon>
        <taxon>Ascomycota</taxon>
        <taxon>Pezizomycotina</taxon>
        <taxon>Dothideomycetes</taxon>
        <taxon>Dothideomycetes incertae sedis</taxon>
        <taxon>Botryosphaeriales</taxon>
        <taxon>Botryosphaeriaceae</taxon>
        <taxon>Macrophomina</taxon>
    </lineage>
</organism>
<evidence type="ECO:0000313" key="1">
    <source>
        <dbReference type="EMBL" id="KAH7047571.1"/>
    </source>
</evidence>
<gene>
    <name evidence="1" type="ORF">B0J12DRAFT_128579</name>
</gene>
<sequence length="151" mass="16570">MWRQSFCCLPEGRRRANRGLRHRPSAGQVLRAWCGVERGHVFTKCSWLVFGWAAFPTPAWGLLSASQPRFPDSVSPGCPPLLPRCRPRIPHVCGKPQRSPSMRHSLAVLTVASALRIPHGTISTVRPGPSAAGSRILHTSLWPRSHTGSAI</sequence>
<comment type="caution">
    <text evidence="1">The sequence shown here is derived from an EMBL/GenBank/DDBJ whole genome shotgun (WGS) entry which is preliminary data.</text>
</comment>
<keyword evidence="2" id="KW-1185">Reference proteome</keyword>
<reference evidence="1 2" key="1">
    <citation type="journal article" date="2021" name="Nat. Commun.">
        <title>Genetic determinants of endophytism in the Arabidopsis root mycobiome.</title>
        <authorList>
            <person name="Mesny F."/>
            <person name="Miyauchi S."/>
            <person name="Thiergart T."/>
            <person name="Pickel B."/>
            <person name="Atanasova L."/>
            <person name="Karlsson M."/>
            <person name="Huettel B."/>
            <person name="Barry K.W."/>
            <person name="Haridas S."/>
            <person name="Chen C."/>
            <person name="Bauer D."/>
            <person name="Andreopoulos W."/>
            <person name="Pangilinan J."/>
            <person name="LaButti K."/>
            <person name="Riley R."/>
            <person name="Lipzen A."/>
            <person name="Clum A."/>
            <person name="Drula E."/>
            <person name="Henrissat B."/>
            <person name="Kohler A."/>
            <person name="Grigoriev I.V."/>
            <person name="Martin F.M."/>
            <person name="Hacquard S."/>
        </authorList>
    </citation>
    <scope>NUCLEOTIDE SEQUENCE [LARGE SCALE GENOMIC DNA]</scope>
    <source>
        <strain evidence="1 2">MPI-SDFR-AT-0080</strain>
    </source>
</reference>
<dbReference type="Proteomes" id="UP000774617">
    <property type="component" value="Unassembled WGS sequence"/>
</dbReference>
<dbReference type="EMBL" id="JAGTJR010000016">
    <property type="protein sequence ID" value="KAH7047571.1"/>
    <property type="molecule type" value="Genomic_DNA"/>
</dbReference>
<accession>A0ABQ8G858</accession>
<protein>
    <submittedName>
        <fullName evidence="1">Uncharacterized protein</fullName>
    </submittedName>
</protein>